<dbReference type="GO" id="GO:0003964">
    <property type="term" value="F:RNA-directed DNA polymerase activity"/>
    <property type="evidence" value="ECO:0007669"/>
    <property type="project" value="UniProtKB-KW"/>
</dbReference>
<protein>
    <submittedName>
        <fullName evidence="2">RNA-directed DNA polymerase</fullName>
    </submittedName>
</protein>
<comment type="caution">
    <text evidence="2">The sequence shown here is derived from an EMBL/GenBank/DDBJ whole genome shotgun (WGS) entry which is preliminary data.</text>
</comment>
<feature type="domain" description="Reverse transcriptase" evidence="1">
    <location>
        <begin position="126"/>
        <end position="269"/>
    </location>
</feature>
<gene>
    <name evidence="2" type="ORF">ETD85_05520</name>
</gene>
<keyword evidence="2" id="KW-0548">Nucleotidyltransferase</keyword>
<dbReference type="InterPro" id="IPR000477">
    <property type="entry name" value="RT_dom"/>
</dbReference>
<keyword evidence="2" id="KW-0695">RNA-directed DNA polymerase</keyword>
<dbReference type="EMBL" id="VCKX01000011">
    <property type="protein sequence ID" value="TMR38093.1"/>
    <property type="molecule type" value="Genomic_DNA"/>
</dbReference>
<dbReference type="CDD" id="cd01646">
    <property type="entry name" value="RT_Bac_retron_I"/>
    <property type="match status" value="1"/>
</dbReference>
<proteinExistence type="predicted"/>
<evidence type="ECO:0000259" key="1">
    <source>
        <dbReference type="Pfam" id="PF00078"/>
    </source>
</evidence>
<reference evidence="2 3" key="1">
    <citation type="submission" date="2019-05" db="EMBL/GenBank/DDBJ databases">
        <title>Draft genome sequence of Nonomuraea zeae DSM 100528.</title>
        <authorList>
            <person name="Saricaoglu S."/>
            <person name="Isik K."/>
        </authorList>
    </citation>
    <scope>NUCLEOTIDE SEQUENCE [LARGE SCALE GENOMIC DNA]</scope>
    <source>
        <strain evidence="2 3">DSM 100528</strain>
    </source>
</reference>
<name>A0A5S4GYP8_9ACTN</name>
<accession>A0A5S4GYP8</accession>
<evidence type="ECO:0000313" key="2">
    <source>
        <dbReference type="EMBL" id="TMR38093.1"/>
    </source>
</evidence>
<evidence type="ECO:0000313" key="3">
    <source>
        <dbReference type="Proteomes" id="UP000306628"/>
    </source>
</evidence>
<dbReference type="Pfam" id="PF00078">
    <property type="entry name" value="RVT_1"/>
    <property type="match status" value="1"/>
</dbReference>
<keyword evidence="2" id="KW-0808">Transferase</keyword>
<sequence>MSETFGLDLQKGAQLCRTEMYGDWYRDPWEWAEITWAKEEPSKIPITDLVSKTGEGIVARFTPEFSPLHVPKSLLGIRPAVVMTPDAHLLYLASIAAVAPKLHANLPEWVFGWRIRDTQFITRNADEWRSYLSVLEQHQQGEWALKTDITSFFASIDADRAETHLLDKLGKSAPATIAVSILRAHDALSSFSGLPQRSYGSAIIANSLLQPVDDLIAHSIASGRIPRAVRWMDDIHIHGAEGELFALNVELHQRMRQLGLELNASKSGLLPAAELADEFELEKVEEIETPQQLIADVSGLGYVSYDTSQILGLEERILADPQSWSRHVVRLVLRGLRENYEFDSVQQWLEIAPKLPHHADLIGRYLRDAVHFPFGDLSSGLVGEWLNEYLSGPWSTLSWVKAQAALTFDSSGDSSSSIKGRLIEWLEHSSDLQLVAIAIQRLGSMEPSLVRDITRARVDAVTSPLMLRNFALGLMAANEESRFVMSILQRDPRNLLLLKMIDSRGYRALKVANDFDQTRSDQ</sequence>
<dbReference type="AlphaFoldDB" id="A0A5S4GYP8"/>
<organism evidence="2 3">
    <name type="scientific">Nonomuraea zeae</name>
    <dbReference type="NCBI Taxonomy" id="1642303"/>
    <lineage>
        <taxon>Bacteria</taxon>
        <taxon>Bacillati</taxon>
        <taxon>Actinomycetota</taxon>
        <taxon>Actinomycetes</taxon>
        <taxon>Streptosporangiales</taxon>
        <taxon>Streptosporangiaceae</taxon>
        <taxon>Nonomuraea</taxon>
    </lineage>
</organism>
<keyword evidence="3" id="KW-1185">Reference proteome</keyword>
<dbReference type="RefSeq" id="WP_138688509.1">
    <property type="nucleotide sequence ID" value="NZ_JBHSAZ010000026.1"/>
</dbReference>
<dbReference type="OrthoDB" id="5140186at2"/>
<dbReference type="Proteomes" id="UP000306628">
    <property type="component" value="Unassembled WGS sequence"/>
</dbReference>